<sequence>MAVKLIEQLLAPPQKLLFREDKLRETLELLRGGESLVIRGPVGVGKTTLALMAAKGFKQTYINCFQCRTYDCIRRRIAPGLIILDDYTLAKRTAQLVRLVKELPWKLVVIHPQLQAEELKDLPIVELKPYTLQELEEILRERVIRLNLPLSDYDIRLAAEEGVRRGGNARIALLKLAELAGLTASWQA</sequence>
<accession>A0A0F7FJ88</accession>
<evidence type="ECO:0000313" key="3">
    <source>
        <dbReference type="Proteomes" id="UP000067434"/>
    </source>
</evidence>
<dbReference type="AlphaFoldDB" id="A0A0F7FJ88"/>
<dbReference type="Pfam" id="PF20720">
    <property type="entry name" value="nSTAND3"/>
    <property type="match status" value="1"/>
</dbReference>
<dbReference type="STRING" id="1550241.MA03_07195"/>
<name>A0A0F7FJ88_9CREN</name>
<dbReference type="Proteomes" id="UP000067434">
    <property type="component" value="Chromosome"/>
</dbReference>
<dbReference type="KEGG" id="thf:MA03_07195"/>
<dbReference type="PATRIC" id="fig|1550241.5.peg.1489"/>
<evidence type="ECO:0000259" key="1">
    <source>
        <dbReference type="Pfam" id="PF20720"/>
    </source>
</evidence>
<feature type="domain" description="Novel STAND NTPase 3" evidence="1">
    <location>
        <begin position="20"/>
        <end position="86"/>
    </location>
</feature>
<reference evidence="2 3" key="1">
    <citation type="journal article" date="2015" name="Stand. Genomic Sci.">
        <title>Complete genome sequence of and proposal of Thermofilum uzonense sp. nov. a novel hyperthermophilic crenarchaeon and emended description of the genus Thermofilum.</title>
        <authorList>
            <person name="Toshchakov S.V."/>
            <person name="Korzhenkov A.A."/>
            <person name="Samarov N.I."/>
            <person name="Mazunin I.O."/>
            <person name="Mozhey O.I."/>
            <person name="Shmyr I.S."/>
            <person name="Derbikova K.S."/>
            <person name="Taranov E.A."/>
            <person name="Dominova I.N."/>
            <person name="Bonch-Osmolovskaya E.A."/>
            <person name="Patrushev M.V."/>
            <person name="Podosokorskaya O.A."/>
            <person name="Kublanov I.V."/>
        </authorList>
    </citation>
    <scope>NUCLEOTIDE SEQUENCE [LARGE SCALE GENOMIC DNA]</scope>
    <source>
        <strain evidence="2 3">1807-2</strain>
    </source>
</reference>
<dbReference type="EMBL" id="CP009961">
    <property type="protein sequence ID" value="AKG39065.1"/>
    <property type="molecule type" value="Genomic_DNA"/>
</dbReference>
<protein>
    <recommendedName>
        <fullName evidence="1">Novel STAND NTPase 3 domain-containing protein</fullName>
    </recommendedName>
</protein>
<evidence type="ECO:0000313" key="2">
    <source>
        <dbReference type="EMBL" id="AKG39065.1"/>
    </source>
</evidence>
<dbReference type="InterPro" id="IPR049050">
    <property type="entry name" value="nSTAND3"/>
</dbReference>
<dbReference type="HOGENOM" id="CLU_1438182_0_0_2"/>
<organism evidence="2 3">
    <name type="scientific">Infirmifilum uzonense</name>
    <dbReference type="NCBI Taxonomy" id="1550241"/>
    <lineage>
        <taxon>Archaea</taxon>
        <taxon>Thermoproteota</taxon>
        <taxon>Thermoprotei</taxon>
        <taxon>Thermofilales</taxon>
        <taxon>Thermofilaceae</taxon>
        <taxon>Infirmifilum</taxon>
    </lineage>
</organism>
<proteinExistence type="predicted"/>
<keyword evidence="3" id="KW-1185">Reference proteome</keyword>
<dbReference type="SUPFAM" id="SSF52540">
    <property type="entry name" value="P-loop containing nucleoside triphosphate hydrolases"/>
    <property type="match status" value="1"/>
</dbReference>
<dbReference type="Gene3D" id="3.40.50.300">
    <property type="entry name" value="P-loop containing nucleotide triphosphate hydrolases"/>
    <property type="match status" value="1"/>
</dbReference>
<dbReference type="InterPro" id="IPR027417">
    <property type="entry name" value="P-loop_NTPase"/>
</dbReference>
<gene>
    <name evidence="2" type="ORF">MA03_07195</name>
</gene>